<evidence type="ECO:0000256" key="6">
    <source>
        <dbReference type="ARBA" id="ARBA00038503"/>
    </source>
</evidence>
<protein>
    <recommendedName>
        <fullName evidence="7">rRNA-processing protein UTP23 homolog</fullName>
    </recommendedName>
</protein>
<evidence type="ECO:0000256" key="5">
    <source>
        <dbReference type="ARBA" id="ARBA00037300"/>
    </source>
</evidence>
<dbReference type="AlphaFoldDB" id="A0A2H1W6A3"/>
<dbReference type="PANTHER" id="PTHR12416">
    <property type="entry name" value="RRNA-PROCESSING PROTEIN UTP23 HOMOLOG"/>
    <property type="match status" value="1"/>
</dbReference>
<comment type="function">
    <text evidence="5">Involved in rRNA-processing and ribosome biogenesis.</text>
</comment>
<evidence type="ECO:0000259" key="9">
    <source>
        <dbReference type="Pfam" id="PF24779"/>
    </source>
</evidence>
<evidence type="ECO:0000256" key="2">
    <source>
        <dbReference type="ARBA" id="ARBA00022517"/>
    </source>
</evidence>
<organism evidence="10">
    <name type="scientific">Spodoptera frugiperda</name>
    <name type="common">Fall armyworm</name>
    <dbReference type="NCBI Taxonomy" id="7108"/>
    <lineage>
        <taxon>Eukaryota</taxon>
        <taxon>Metazoa</taxon>
        <taxon>Ecdysozoa</taxon>
        <taxon>Arthropoda</taxon>
        <taxon>Hexapoda</taxon>
        <taxon>Insecta</taxon>
        <taxon>Pterygota</taxon>
        <taxon>Neoptera</taxon>
        <taxon>Endopterygota</taxon>
        <taxon>Lepidoptera</taxon>
        <taxon>Glossata</taxon>
        <taxon>Ditrysia</taxon>
        <taxon>Noctuoidea</taxon>
        <taxon>Noctuidae</taxon>
        <taxon>Amphipyrinae</taxon>
        <taxon>Spodoptera</taxon>
    </lineage>
</organism>
<dbReference type="CDD" id="cd09866">
    <property type="entry name" value="PIN_Fcf1-Utp23-H"/>
    <property type="match status" value="1"/>
</dbReference>
<feature type="compositionally biased region" description="Basic residues" evidence="8">
    <location>
        <begin position="234"/>
        <end position="244"/>
    </location>
</feature>
<feature type="region of interest" description="Disordered" evidence="8">
    <location>
        <begin position="188"/>
        <end position="257"/>
    </location>
</feature>
<keyword evidence="2" id="KW-0690">Ribosome biogenesis</keyword>
<dbReference type="GO" id="GO:0006364">
    <property type="term" value="P:rRNA processing"/>
    <property type="evidence" value="ECO:0007669"/>
    <property type="project" value="UniProtKB-KW"/>
</dbReference>
<feature type="domain" description="UTP23 sensor motif region" evidence="9">
    <location>
        <begin position="198"/>
        <end position="215"/>
    </location>
</feature>
<name>A0A2H1W6A3_SPOFR</name>
<evidence type="ECO:0000256" key="1">
    <source>
        <dbReference type="ARBA" id="ARBA00004604"/>
    </source>
</evidence>
<proteinExistence type="inferred from homology"/>
<accession>A0A2H1W6A3</accession>
<dbReference type="Pfam" id="PF04900">
    <property type="entry name" value="Fcf1"/>
    <property type="match status" value="1"/>
</dbReference>
<evidence type="ECO:0000313" key="10">
    <source>
        <dbReference type="EMBL" id="SOQ48588.1"/>
    </source>
</evidence>
<keyword evidence="3" id="KW-0698">rRNA processing</keyword>
<comment type="subcellular location">
    <subcellularLocation>
        <location evidence="1">Nucleus</location>
        <location evidence="1">Nucleolus</location>
    </subcellularLocation>
</comment>
<dbReference type="EMBL" id="ODYU01006603">
    <property type="protein sequence ID" value="SOQ48588.1"/>
    <property type="molecule type" value="Genomic_DNA"/>
</dbReference>
<dbReference type="Pfam" id="PF24779">
    <property type="entry name" value="UTP23_sensor"/>
    <property type="match status" value="1"/>
</dbReference>
<dbReference type="InterPro" id="IPR057776">
    <property type="entry name" value="UTP23_sensor"/>
</dbReference>
<dbReference type="InterPro" id="IPR006984">
    <property type="entry name" value="Fcf1/UTP23"/>
</dbReference>
<evidence type="ECO:0000256" key="4">
    <source>
        <dbReference type="ARBA" id="ARBA00023242"/>
    </source>
</evidence>
<dbReference type="InterPro" id="IPR029060">
    <property type="entry name" value="PIN-like_dom_sf"/>
</dbReference>
<reference evidence="10" key="1">
    <citation type="submission" date="2016-07" db="EMBL/GenBank/DDBJ databases">
        <authorList>
            <person name="Bretaudeau A."/>
        </authorList>
    </citation>
    <scope>NUCLEOTIDE SEQUENCE</scope>
    <source>
        <strain evidence="10">Rice</strain>
        <tissue evidence="10">Whole body</tissue>
    </source>
</reference>
<evidence type="ECO:0000256" key="3">
    <source>
        <dbReference type="ARBA" id="ARBA00022552"/>
    </source>
</evidence>
<evidence type="ECO:0000256" key="8">
    <source>
        <dbReference type="SAM" id="MobiDB-lite"/>
    </source>
</evidence>
<sequence length="257" mass="29614">MKITRYKKVQKYLKFYYNNYGFHQPYQVLLDGTFCFAAFKEHINIREQIPKYLNSQAKLLTTRCIIIETEKIAKKTHGALTILKQFGIHECNHKEPIGGSNCILSMIGRKNDKHYILATQDRDLQEKLRERAGVPLLYLHNKSPTLEKPSPASYAKAGQTLEGNQFMFISETQNEALQTMKKVLGVEEKDEKPKIPIKKKKPHNPNPLSCKKKKKKPVNNNNKTKSESVSEGKVRKRKKKKIPQHLKEQLKSAVSNA</sequence>
<dbReference type="SUPFAM" id="SSF88723">
    <property type="entry name" value="PIN domain-like"/>
    <property type="match status" value="1"/>
</dbReference>
<feature type="compositionally biased region" description="Basic and acidic residues" evidence="8">
    <location>
        <begin position="224"/>
        <end position="233"/>
    </location>
</feature>
<dbReference type="GO" id="GO:0032040">
    <property type="term" value="C:small-subunit processome"/>
    <property type="evidence" value="ECO:0007669"/>
    <property type="project" value="InterPro"/>
</dbReference>
<comment type="similarity">
    <text evidence="6">Belongs to the UTP23/FCF1 family. UTP23 subfamily.</text>
</comment>
<dbReference type="FunFam" id="3.40.50.1010:FF:000006">
    <property type="entry name" value="rRNA-processing protein UTP23 homolog"/>
    <property type="match status" value="1"/>
</dbReference>
<dbReference type="Gene3D" id="3.40.50.1010">
    <property type="entry name" value="5'-nuclease"/>
    <property type="match status" value="1"/>
</dbReference>
<keyword evidence="4" id="KW-0539">Nucleus</keyword>
<gene>
    <name evidence="10" type="ORF">SFRICE_008774</name>
</gene>
<evidence type="ECO:0000256" key="7">
    <source>
        <dbReference type="ARBA" id="ARBA00071400"/>
    </source>
</evidence>